<dbReference type="InterPro" id="IPR044631">
    <property type="entry name" value="ETO1-like"/>
</dbReference>
<feature type="domain" description="BTB" evidence="2">
    <location>
        <begin position="252"/>
        <end position="321"/>
    </location>
</feature>
<dbReference type="InterPro" id="IPR011990">
    <property type="entry name" value="TPR-like_helical_dom_sf"/>
</dbReference>
<organism evidence="3 4">
    <name type="scientific">Lithospermum erythrorhizon</name>
    <name type="common">Purple gromwell</name>
    <name type="synonym">Lithospermum officinale var. erythrorhizon</name>
    <dbReference type="NCBI Taxonomy" id="34254"/>
    <lineage>
        <taxon>Eukaryota</taxon>
        <taxon>Viridiplantae</taxon>
        <taxon>Streptophyta</taxon>
        <taxon>Embryophyta</taxon>
        <taxon>Tracheophyta</taxon>
        <taxon>Spermatophyta</taxon>
        <taxon>Magnoliopsida</taxon>
        <taxon>eudicotyledons</taxon>
        <taxon>Gunneridae</taxon>
        <taxon>Pentapetalae</taxon>
        <taxon>asterids</taxon>
        <taxon>lamiids</taxon>
        <taxon>Boraginales</taxon>
        <taxon>Boraginaceae</taxon>
        <taxon>Boraginoideae</taxon>
        <taxon>Lithospermeae</taxon>
        <taxon>Lithospermum</taxon>
    </lineage>
</organism>
<dbReference type="Pfam" id="PF00651">
    <property type="entry name" value="BTB"/>
    <property type="match status" value="1"/>
</dbReference>
<dbReference type="GO" id="GO:0010105">
    <property type="term" value="P:negative regulation of ethylene-activated signaling pathway"/>
    <property type="evidence" value="ECO:0007669"/>
    <property type="project" value="InterPro"/>
</dbReference>
<dbReference type="SUPFAM" id="SSF54695">
    <property type="entry name" value="POZ domain"/>
    <property type="match status" value="1"/>
</dbReference>
<accession>A0AAV3NYU6</accession>
<dbReference type="Gene3D" id="1.25.40.10">
    <property type="entry name" value="Tetratricopeptide repeat domain"/>
    <property type="match status" value="2"/>
</dbReference>
<dbReference type="InterPro" id="IPR011333">
    <property type="entry name" value="SKP1/BTB/POZ_sf"/>
</dbReference>
<dbReference type="PROSITE" id="PS50097">
    <property type="entry name" value="BTB"/>
    <property type="match status" value="1"/>
</dbReference>
<comment type="caution">
    <text evidence="3">The sequence shown here is derived from an EMBL/GenBank/DDBJ whole genome shotgun (WGS) entry which is preliminary data.</text>
</comment>
<protein>
    <submittedName>
        <fullName evidence="3">Ubiquitin-protein ligase</fullName>
    </submittedName>
</protein>
<sequence>MQPNNMYHAMRSLKIVEGCRRTHVYILHPNSNSTAGLGGSVGEKFFQHLHDHLRVNSIRTKSTRGFTNFLANNNDNSSIENLSILADAMTIYGLPQSDFIEPQIEPCLKFVNFVETLAENYVRIQSSDQLEKSGLYLEQCAIFKGLHDPKLFRRGLRCARQHSIDVHSKVVLSAWLRFDRREDELIGISAMDCCGRNMECPKTCLISGYNPESFDDPCDCRRITREDRPIDIDMRDEECSTSFSGEVDEDYYDMSFCVGDEEIRCRRFDIASLSQPFQAMLYGGFMESRREKINFTQNEISANAMKAAEEYSRTKKLNLFEPELVLELLVMANRFCCEQMKSACDEHLASLVIDMDIAMLLVEYGLEETAYLLVAACLQVFLRELPNSMRNPNVVRFFCSSEGREKLVLVGHASFLLYYFLSQFAMEEDMKSNTTVMLLERLGECASQTWEKQLAFHQLGCVMLERKEFKDAQKWFEAAVDAGHTYSLVGVARAKYKRGHTYHAYKMMNSLISDYTSVGWMYQERSLYCDGKDKMMDLMTTTELDPTLSYPYKFRAISMAEEQGPEAAVTEINRILRFKVSPDCLEIRAWFLISMSDYEGALRDVQAIVTLDPRYMMFHGKFPGDQLVKLLRDNVQQWNPADCWIQLHDRWSAVDDIGSLAVVHHMLSTDPRKSLWLFRQSLLLLRLNCHKAAMRCLRMARNHTSAEHERLVYEGWILYDTGNNEEAIVKAEESISMQRSFEAFFLKAYVLSEEIPDPESSLYVIELLEEALRCPSDGLRKGQALSNQASIYVDIDNLEEAADKYMTALEIKHTRAHQGLARVHHLRNQRKAAYDEMSKLIEKATFSASAYEKRSEYCDPDMAKEDLSMATKLDPLRTYPYRYRAAVLMDDHKEADAIAVLTNAIAFKPDLQLLHLRAAFHDSMGENASAVLDCEAALCLDPNHTDTLDLYEKVQARVKEQPPT</sequence>
<keyword evidence="4" id="KW-1185">Reference proteome</keyword>
<dbReference type="GO" id="GO:0016874">
    <property type="term" value="F:ligase activity"/>
    <property type="evidence" value="ECO:0007669"/>
    <property type="project" value="UniProtKB-KW"/>
</dbReference>
<comment type="pathway">
    <text evidence="1">Protein modification; protein ubiquitination.</text>
</comment>
<gene>
    <name evidence="3" type="ORF">LIER_05003</name>
</gene>
<dbReference type="SUPFAM" id="SSF48452">
    <property type="entry name" value="TPR-like"/>
    <property type="match status" value="2"/>
</dbReference>
<dbReference type="PANTHER" id="PTHR44203:SF8">
    <property type="entry name" value="ETHYLENE-OVERPRODUCTION PROTEIN 1"/>
    <property type="match status" value="1"/>
</dbReference>
<evidence type="ECO:0000313" key="3">
    <source>
        <dbReference type="EMBL" id="GAA0144599.1"/>
    </source>
</evidence>
<dbReference type="SMART" id="SM00028">
    <property type="entry name" value="TPR"/>
    <property type="match status" value="4"/>
</dbReference>
<dbReference type="PANTHER" id="PTHR44203">
    <property type="entry name" value="ETO1-RELATED"/>
    <property type="match status" value="1"/>
</dbReference>
<dbReference type="SMART" id="SM00225">
    <property type="entry name" value="BTB"/>
    <property type="match status" value="1"/>
</dbReference>
<keyword evidence="3" id="KW-0436">Ligase</keyword>
<evidence type="ECO:0000259" key="2">
    <source>
        <dbReference type="PROSITE" id="PS50097"/>
    </source>
</evidence>
<dbReference type="Proteomes" id="UP001454036">
    <property type="component" value="Unassembled WGS sequence"/>
</dbReference>
<dbReference type="Gene3D" id="3.30.710.10">
    <property type="entry name" value="Potassium Channel Kv1.1, Chain A"/>
    <property type="match status" value="1"/>
</dbReference>
<dbReference type="InterPro" id="IPR019734">
    <property type="entry name" value="TPR_rpt"/>
</dbReference>
<dbReference type="AlphaFoldDB" id="A0AAV3NYU6"/>
<dbReference type="InterPro" id="IPR000210">
    <property type="entry name" value="BTB/POZ_dom"/>
</dbReference>
<evidence type="ECO:0000256" key="1">
    <source>
        <dbReference type="ARBA" id="ARBA00004906"/>
    </source>
</evidence>
<dbReference type="EMBL" id="BAABME010000667">
    <property type="protein sequence ID" value="GAA0144599.1"/>
    <property type="molecule type" value="Genomic_DNA"/>
</dbReference>
<name>A0AAV3NYU6_LITER</name>
<reference evidence="3 4" key="1">
    <citation type="submission" date="2024-01" db="EMBL/GenBank/DDBJ databases">
        <title>The complete chloroplast genome sequence of Lithospermum erythrorhizon: insights into the phylogenetic relationship among Boraginaceae species and the maternal lineages of purple gromwells.</title>
        <authorList>
            <person name="Okada T."/>
            <person name="Watanabe K."/>
        </authorList>
    </citation>
    <scope>NUCLEOTIDE SEQUENCE [LARGE SCALE GENOMIC DNA]</scope>
</reference>
<evidence type="ECO:0000313" key="4">
    <source>
        <dbReference type="Proteomes" id="UP001454036"/>
    </source>
</evidence>
<proteinExistence type="predicted"/>